<dbReference type="InterPro" id="IPR010499">
    <property type="entry name" value="AraC_E-bd"/>
</dbReference>
<proteinExistence type="predicted"/>
<dbReference type="OrthoDB" id="9773308at2"/>
<dbReference type="SMART" id="SM00871">
    <property type="entry name" value="AraC_E_bind"/>
    <property type="match status" value="1"/>
</dbReference>
<dbReference type="InterPro" id="IPR053182">
    <property type="entry name" value="YobU-like_regulator"/>
</dbReference>
<feature type="domain" description="AraC effector-binding" evidence="1">
    <location>
        <begin position="1"/>
        <end position="152"/>
    </location>
</feature>
<dbReference type="Proteomes" id="UP000214688">
    <property type="component" value="Chromosome"/>
</dbReference>
<dbReference type="Gene3D" id="3.20.80.10">
    <property type="entry name" value="Regulatory factor, effector binding domain"/>
    <property type="match status" value="1"/>
</dbReference>
<evidence type="ECO:0000313" key="3">
    <source>
        <dbReference type="Proteomes" id="UP000214688"/>
    </source>
</evidence>
<keyword evidence="3" id="KW-1185">Reference proteome</keyword>
<dbReference type="EMBL" id="CP022657">
    <property type="protein sequence ID" value="ASS75441.1"/>
    <property type="molecule type" value="Genomic_DNA"/>
</dbReference>
<organism evidence="2 3">
    <name type="scientific">Tumebacillus algifaecis</name>
    <dbReference type="NCBI Taxonomy" id="1214604"/>
    <lineage>
        <taxon>Bacteria</taxon>
        <taxon>Bacillati</taxon>
        <taxon>Bacillota</taxon>
        <taxon>Bacilli</taxon>
        <taxon>Bacillales</taxon>
        <taxon>Alicyclobacillaceae</taxon>
        <taxon>Tumebacillus</taxon>
    </lineage>
</organism>
<dbReference type="PANTHER" id="PTHR36444">
    <property type="entry name" value="TRANSCRIPTIONAL REGULATOR PROTEIN YOBU-RELATED"/>
    <property type="match status" value="1"/>
</dbReference>
<dbReference type="InterPro" id="IPR029442">
    <property type="entry name" value="GyrI-like"/>
</dbReference>
<gene>
    <name evidence="2" type="ORF">CIG75_10950</name>
</gene>
<dbReference type="Pfam" id="PF06445">
    <property type="entry name" value="GyrI-like"/>
    <property type="match status" value="1"/>
</dbReference>
<dbReference type="KEGG" id="tab:CIG75_10950"/>
<sequence length="152" mass="17855">MEPKFAEKGAFTIVGIELTANYLEMHLVGELWKRFVPRFHEVQHVINSHNTWGVTWNRQNDFTYVACFEVSEPSNLPEGMVTREVPGSRYAVFTHHGKIDTTSQTYHYAFDTWFKQSGYEHDFTLPSLELYDDRFLGTDNEESQMEIWLPIK</sequence>
<name>A0A223D1L1_9BACL</name>
<evidence type="ECO:0000259" key="1">
    <source>
        <dbReference type="SMART" id="SM00871"/>
    </source>
</evidence>
<evidence type="ECO:0000313" key="2">
    <source>
        <dbReference type="EMBL" id="ASS75441.1"/>
    </source>
</evidence>
<dbReference type="PANTHER" id="PTHR36444:SF2">
    <property type="entry name" value="TRANSCRIPTIONAL REGULATOR PROTEIN YOBU-RELATED"/>
    <property type="match status" value="1"/>
</dbReference>
<accession>A0A223D1L1</accession>
<dbReference type="RefSeq" id="WP_094236688.1">
    <property type="nucleotide sequence ID" value="NZ_CP022657.1"/>
</dbReference>
<dbReference type="InterPro" id="IPR011256">
    <property type="entry name" value="Reg_factor_effector_dom_sf"/>
</dbReference>
<reference evidence="2 3" key="1">
    <citation type="journal article" date="2015" name="Int. J. Syst. Evol. Microbiol.">
        <title>Tumebacillus algifaecis sp. nov., isolated from decomposing algal scum.</title>
        <authorList>
            <person name="Wu Y.F."/>
            <person name="Zhang B."/>
            <person name="Xing P."/>
            <person name="Wu Q.L."/>
            <person name="Liu S.J."/>
        </authorList>
    </citation>
    <scope>NUCLEOTIDE SEQUENCE [LARGE SCALE GENOMIC DNA]</scope>
    <source>
        <strain evidence="2 3">THMBR28</strain>
    </source>
</reference>
<protein>
    <recommendedName>
        <fullName evidence="1">AraC effector-binding domain-containing protein</fullName>
    </recommendedName>
</protein>
<dbReference type="SUPFAM" id="SSF55136">
    <property type="entry name" value="Probable bacterial effector-binding domain"/>
    <property type="match status" value="1"/>
</dbReference>
<dbReference type="AlphaFoldDB" id="A0A223D1L1"/>